<evidence type="ECO:0000313" key="3">
    <source>
        <dbReference type="Proteomes" id="UP000008495"/>
    </source>
</evidence>
<dbReference type="OrthoDB" id="4889075at2"/>
<dbReference type="RefSeq" id="WP_006503861.1">
    <property type="nucleotide sequence ID" value="NZ_BAGZ01000019.1"/>
</dbReference>
<dbReference type="AlphaFoldDB" id="K6VQU9"/>
<dbReference type="EMBL" id="BAGZ01000019">
    <property type="protein sequence ID" value="GAB79104.1"/>
    <property type="molecule type" value="Genomic_DNA"/>
</dbReference>
<protein>
    <submittedName>
        <fullName evidence="2">Uncharacterized protein</fullName>
    </submittedName>
</protein>
<feature type="region of interest" description="Disordered" evidence="1">
    <location>
        <begin position="161"/>
        <end position="202"/>
    </location>
</feature>
<dbReference type="STRING" id="100225.SAMN05421595_2964"/>
<dbReference type="eggNOG" id="ENOG5031XXW">
    <property type="taxonomic scope" value="Bacteria"/>
</dbReference>
<reference evidence="2 3" key="1">
    <citation type="submission" date="2012-08" db="EMBL/GenBank/DDBJ databases">
        <title>Whole genome shotgun sequence of Austwickia chelonae NBRC 105200.</title>
        <authorList>
            <person name="Yoshida I."/>
            <person name="Hosoyama A."/>
            <person name="Tsuchikane K."/>
            <person name="Katsumata H."/>
            <person name="Ando Y."/>
            <person name="Ohji S."/>
            <person name="Hamada M."/>
            <person name="Tamura T."/>
            <person name="Yamazoe A."/>
            <person name="Yamazaki S."/>
            <person name="Fujita N."/>
        </authorList>
    </citation>
    <scope>NUCLEOTIDE SEQUENCE [LARGE SCALE GENOMIC DNA]</scope>
    <source>
        <strain evidence="2 3">NBRC 105200</strain>
    </source>
</reference>
<accession>K6VQU9</accession>
<evidence type="ECO:0000313" key="2">
    <source>
        <dbReference type="EMBL" id="GAB79104.1"/>
    </source>
</evidence>
<keyword evidence="3" id="KW-1185">Reference proteome</keyword>
<gene>
    <name evidence="2" type="ORF">AUCHE_19_00080</name>
</gene>
<proteinExistence type="predicted"/>
<organism evidence="2 3">
    <name type="scientific">Austwickia chelonae NBRC 105200</name>
    <dbReference type="NCBI Taxonomy" id="1184607"/>
    <lineage>
        <taxon>Bacteria</taxon>
        <taxon>Bacillati</taxon>
        <taxon>Actinomycetota</taxon>
        <taxon>Actinomycetes</taxon>
        <taxon>Micrococcales</taxon>
        <taxon>Dermatophilaceae</taxon>
        <taxon>Austwickia</taxon>
    </lineage>
</organism>
<comment type="caution">
    <text evidence="2">The sequence shown here is derived from an EMBL/GenBank/DDBJ whole genome shotgun (WGS) entry which is preliminary data.</text>
</comment>
<sequence>MSESAAPGGQTPHDPSDPSADVVAVSLVAKGRGCGVEIMGRRAVRICGRFGEPTLAALELMLESQTPMGIWIDGVPGTRSAMCLWTGSEFFAITLGEGGKWEHFRVGQGLVALRDSWRSGVRGRYRVPHGPLMRPIPDAVELAVLWGFPEPKTFQPVRALAPEPAPRAVRTPRASSSRQPAEPRVSRPRKSAAAKPAKPEPAPLKICDRCFMALPATGRCDCGG</sequence>
<name>K6VQU9_9MICO</name>
<evidence type="ECO:0000256" key="1">
    <source>
        <dbReference type="SAM" id="MobiDB-lite"/>
    </source>
</evidence>
<dbReference type="Proteomes" id="UP000008495">
    <property type="component" value="Unassembled WGS sequence"/>
</dbReference>
<feature type="region of interest" description="Disordered" evidence="1">
    <location>
        <begin position="1"/>
        <end position="20"/>
    </location>
</feature>